<evidence type="ECO:0000313" key="2">
    <source>
        <dbReference type="Proteomes" id="UP000199497"/>
    </source>
</evidence>
<gene>
    <name evidence="1" type="ORF">SAMN04487905_103314</name>
</gene>
<organism evidence="1 2">
    <name type="scientific">Actinopolyspora xinjiangensis</name>
    <dbReference type="NCBI Taxonomy" id="405564"/>
    <lineage>
        <taxon>Bacteria</taxon>
        <taxon>Bacillati</taxon>
        <taxon>Actinomycetota</taxon>
        <taxon>Actinomycetes</taxon>
        <taxon>Actinopolysporales</taxon>
        <taxon>Actinopolysporaceae</taxon>
        <taxon>Actinopolyspora</taxon>
    </lineage>
</organism>
<dbReference type="AlphaFoldDB" id="A0A1H0S1I7"/>
<sequence length="180" mass="20484">MAWNELRTRCVRRVDHLLGAVTLPEPWNVDEFLDRLEEHRGREIDLCAVSWSVGDSTGAWQRNEDHDVIAYPDNTSTLHQDYIILHEIGHLISEHRGRCVLSVQEAQHRAPDLAPAAFAHLLHRVDAAVEEHEAETVATLLLARITRQPRKRRRRGRARASPDEGTAATLSRLTAAFDRL</sequence>
<evidence type="ECO:0000313" key="1">
    <source>
        <dbReference type="EMBL" id="SDP35118.1"/>
    </source>
</evidence>
<dbReference type="OrthoDB" id="4144896at2"/>
<evidence type="ECO:0008006" key="3">
    <source>
        <dbReference type="Google" id="ProtNLM"/>
    </source>
</evidence>
<protein>
    <recommendedName>
        <fullName evidence="3">IrrE N-terminal-like domain-containing protein</fullName>
    </recommendedName>
</protein>
<accession>A0A1H0S1I7</accession>
<dbReference type="Proteomes" id="UP000199497">
    <property type="component" value="Unassembled WGS sequence"/>
</dbReference>
<name>A0A1H0S1I7_9ACTN</name>
<keyword evidence="2" id="KW-1185">Reference proteome</keyword>
<proteinExistence type="predicted"/>
<dbReference type="STRING" id="405564.SAMN04487905_103314"/>
<dbReference type="RefSeq" id="WP_092599255.1">
    <property type="nucleotide sequence ID" value="NZ_FNJR01000003.1"/>
</dbReference>
<reference evidence="2" key="1">
    <citation type="submission" date="2016-10" db="EMBL/GenBank/DDBJ databases">
        <authorList>
            <person name="Varghese N."/>
            <person name="Submissions S."/>
        </authorList>
    </citation>
    <scope>NUCLEOTIDE SEQUENCE [LARGE SCALE GENOMIC DNA]</scope>
    <source>
        <strain evidence="2">DSM 46732</strain>
    </source>
</reference>
<dbReference type="EMBL" id="FNJR01000003">
    <property type="protein sequence ID" value="SDP35118.1"/>
    <property type="molecule type" value="Genomic_DNA"/>
</dbReference>